<evidence type="ECO:0000256" key="9">
    <source>
        <dbReference type="RuleBase" id="RU363093"/>
    </source>
</evidence>
<dbReference type="GO" id="GO:0009229">
    <property type="term" value="P:thiamine diphosphate biosynthetic process"/>
    <property type="evidence" value="ECO:0007669"/>
    <property type="project" value="UniProtKB-UniPathway"/>
</dbReference>
<dbReference type="InterPro" id="IPR050967">
    <property type="entry name" value="Thiamine_Salvage_TenA"/>
</dbReference>
<dbReference type="GO" id="GO:0005829">
    <property type="term" value="C:cytosol"/>
    <property type="evidence" value="ECO:0007669"/>
    <property type="project" value="TreeGrafter"/>
</dbReference>
<dbReference type="PANTHER" id="PTHR43198">
    <property type="entry name" value="BIFUNCTIONAL TH2 PROTEIN"/>
    <property type="match status" value="1"/>
</dbReference>
<dbReference type="Proteomes" id="UP000254060">
    <property type="component" value="Unassembled WGS sequence"/>
</dbReference>
<dbReference type="GO" id="GO:0009228">
    <property type="term" value="P:thiamine biosynthetic process"/>
    <property type="evidence" value="ECO:0007669"/>
    <property type="project" value="UniProtKB-KW"/>
</dbReference>
<accession>A0A377FQ22</accession>
<organism evidence="11 12">
    <name type="scientific">Exiguobacterium aurantiacum</name>
    <dbReference type="NCBI Taxonomy" id="33987"/>
    <lineage>
        <taxon>Bacteria</taxon>
        <taxon>Bacillati</taxon>
        <taxon>Bacillota</taxon>
        <taxon>Bacilli</taxon>
        <taxon>Bacillales</taxon>
        <taxon>Bacillales Family XII. Incertae Sedis</taxon>
        <taxon>Exiguobacterium</taxon>
    </lineage>
</organism>
<dbReference type="PANTHER" id="PTHR43198:SF2">
    <property type="entry name" value="SI:CH1073-67J19.1-RELATED"/>
    <property type="match status" value="1"/>
</dbReference>
<dbReference type="CDD" id="cd19364">
    <property type="entry name" value="TenA_C_BsTenA-like"/>
    <property type="match status" value="1"/>
</dbReference>
<evidence type="ECO:0000256" key="5">
    <source>
        <dbReference type="ARBA" id="ARBA00012684"/>
    </source>
</evidence>
<keyword evidence="9 11" id="KW-0378">Hydrolase</keyword>
<dbReference type="AlphaFoldDB" id="A0A377FQ22"/>
<feature type="domain" description="Thiaminase-2/PQQC" evidence="10">
    <location>
        <begin position="9"/>
        <end position="212"/>
    </location>
</feature>
<dbReference type="OrthoDB" id="34166at2"/>
<comment type="subunit">
    <text evidence="4">Homotetramer.</text>
</comment>
<dbReference type="InterPro" id="IPR016084">
    <property type="entry name" value="Haem_Oase-like_multi-hlx"/>
</dbReference>
<dbReference type="RefSeq" id="WP_029334107.1">
    <property type="nucleotide sequence ID" value="NZ_UGGP01000001.1"/>
</dbReference>
<comment type="catalytic activity">
    <reaction evidence="8 9">
        <text>thiamine + H2O = 5-(2-hydroxyethyl)-4-methylthiazole + 4-amino-5-hydroxymethyl-2-methylpyrimidine + H(+)</text>
        <dbReference type="Rhea" id="RHEA:17509"/>
        <dbReference type="ChEBI" id="CHEBI:15377"/>
        <dbReference type="ChEBI" id="CHEBI:15378"/>
        <dbReference type="ChEBI" id="CHEBI:16892"/>
        <dbReference type="ChEBI" id="CHEBI:17957"/>
        <dbReference type="ChEBI" id="CHEBI:18385"/>
        <dbReference type="EC" id="3.5.99.2"/>
    </reaction>
</comment>
<dbReference type="NCBIfam" id="TIGR04306">
    <property type="entry name" value="salvage_TenA"/>
    <property type="match status" value="1"/>
</dbReference>
<protein>
    <recommendedName>
        <fullName evidence="6 9">Aminopyrimidine aminohydrolase</fullName>
        <ecNumber evidence="5 9">3.5.99.2</ecNumber>
    </recommendedName>
</protein>
<dbReference type="SUPFAM" id="SSF48613">
    <property type="entry name" value="Heme oxygenase-like"/>
    <property type="match status" value="1"/>
</dbReference>
<dbReference type="InterPro" id="IPR027574">
    <property type="entry name" value="Thiaminase_II"/>
</dbReference>
<dbReference type="EC" id="3.5.99.2" evidence="5 9"/>
<comment type="function">
    <text evidence="9">Catalyzes an amino-pyrimidine hydrolysis reaction at the C5' of the pyrimidine moiety of thiamine compounds, a reaction that is part of a thiamine salvage pathway.</text>
</comment>
<evidence type="ECO:0000256" key="1">
    <source>
        <dbReference type="ARBA" id="ARBA00001881"/>
    </source>
</evidence>
<evidence type="ECO:0000256" key="4">
    <source>
        <dbReference type="ARBA" id="ARBA00011881"/>
    </source>
</evidence>
<keyword evidence="7 9" id="KW-0784">Thiamine biosynthesis</keyword>
<evidence type="ECO:0000256" key="7">
    <source>
        <dbReference type="ARBA" id="ARBA00022977"/>
    </source>
</evidence>
<dbReference type="STRING" id="1397694.GCA_000702585_00777"/>
<evidence type="ECO:0000256" key="8">
    <source>
        <dbReference type="ARBA" id="ARBA00048337"/>
    </source>
</evidence>
<dbReference type="InterPro" id="IPR004305">
    <property type="entry name" value="Thiaminase-2/PQQC"/>
</dbReference>
<sequence>MTFTQQIRQEADALFQASFDHPFVQALGEGTLDEAKFRHYVLQDSYYLNQFSKVQAKGAILSHDMELSSRFLTHALHTIEAEHALHREFFTMLDVTEEERRGFEPAPTAYAYAMHMQQAGPTLGDVLAAILPCYWVYYEIGERLKDAKPEHPIYTAWIATYGSEWFRELVEEQIDRLDLLAEQATEVERTRYRQSFLKSCYYEVAFWQMAWTLETWDVPVEVSR</sequence>
<evidence type="ECO:0000256" key="3">
    <source>
        <dbReference type="ARBA" id="ARBA00010264"/>
    </source>
</evidence>
<evidence type="ECO:0000259" key="10">
    <source>
        <dbReference type="Pfam" id="PF03070"/>
    </source>
</evidence>
<proteinExistence type="inferred from homology"/>
<dbReference type="UniPathway" id="UPA00060"/>
<evidence type="ECO:0000313" key="12">
    <source>
        <dbReference type="Proteomes" id="UP000254060"/>
    </source>
</evidence>
<gene>
    <name evidence="11" type="primary">tenA</name>
    <name evidence="11" type="ORF">NCTC13163_00258</name>
</gene>
<name>A0A377FQ22_9BACL</name>
<comment type="similarity">
    <text evidence="3 9">Belongs to the TenA family.</text>
</comment>
<evidence type="ECO:0000256" key="2">
    <source>
        <dbReference type="ARBA" id="ARBA00004948"/>
    </source>
</evidence>
<dbReference type="GO" id="GO:0050334">
    <property type="term" value="F:thiaminase activity"/>
    <property type="evidence" value="ECO:0007669"/>
    <property type="project" value="UniProtKB-EC"/>
</dbReference>
<comment type="pathway">
    <text evidence="2 9">Cofactor biosynthesis; thiamine diphosphate biosynthesis.</text>
</comment>
<evidence type="ECO:0000256" key="6">
    <source>
        <dbReference type="ARBA" id="ARBA00013647"/>
    </source>
</evidence>
<dbReference type="Gene3D" id="1.20.910.10">
    <property type="entry name" value="Heme oxygenase-like"/>
    <property type="match status" value="1"/>
</dbReference>
<comment type="catalytic activity">
    <reaction evidence="1 9">
        <text>4-amino-5-aminomethyl-2-methylpyrimidine + H2O = 4-amino-5-hydroxymethyl-2-methylpyrimidine + NH4(+)</text>
        <dbReference type="Rhea" id="RHEA:31799"/>
        <dbReference type="ChEBI" id="CHEBI:15377"/>
        <dbReference type="ChEBI" id="CHEBI:16892"/>
        <dbReference type="ChEBI" id="CHEBI:28938"/>
        <dbReference type="ChEBI" id="CHEBI:63416"/>
        <dbReference type="EC" id="3.5.99.2"/>
    </reaction>
</comment>
<dbReference type="EMBL" id="UGGP01000001">
    <property type="protein sequence ID" value="STO06917.1"/>
    <property type="molecule type" value="Genomic_DNA"/>
</dbReference>
<reference evidence="11 12" key="1">
    <citation type="submission" date="2018-06" db="EMBL/GenBank/DDBJ databases">
        <authorList>
            <consortium name="Pathogen Informatics"/>
            <person name="Doyle S."/>
        </authorList>
    </citation>
    <scope>NUCLEOTIDE SEQUENCE [LARGE SCALE GENOMIC DNA]</scope>
    <source>
        <strain evidence="11 12">NCTC13163</strain>
    </source>
</reference>
<dbReference type="Pfam" id="PF03070">
    <property type="entry name" value="TENA_THI-4"/>
    <property type="match status" value="1"/>
</dbReference>
<evidence type="ECO:0000313" key="11">
    <source>
        <dbReference type="EMBL" id="STO06917.1"/>
    </source>
</evidence>